<dbReference type="PROSITE" id="PS00523">
    <property type="entry name" value="SULFATASE_1"/>
    <property type="match status" value="1"/>
</dbReference>
<dbReference type="GO" id="GO:0004065">
    <property type="term" value="F:arylsulfatase activity"/>
    <property type="evidence" value="ECO:0007669"/>
    <property type="project" value="TreeGrafter"/>
</dbReference>
<keyword evidence="3" id="KW-0378">Hydrolase</keyword>
<keyword evidence="4" id="KW-0106">Calcium</keyword>
<dbReference type="InterPro" id="IPR017850">
    <property type="entry name" value="Alkaline_phosphatase_core_sf"/>
</dbReference>
<name>A0A7S3A3T7_9RHOD</name>
<evidence type="ECO:0000256" key="5">
    <source>
        <dbReference type="SAM" id="SignalP"/>
    </source>
</evidence>
<feature type="domain" description="Sulfatase N-terminal" evidence="6">
    <location>
        <begin position="73"/>
        <end position="438"/>
    </location>
</feature>
<dbReference type="EMBL" id="HBHW01037482">
    <property type="protein sequence ID" value="CAE0060768.1"/>
    <property type="molecule type" value="Transcribed_RNA"/>
</dbReference>
<evidence type="ECO:0000256" key="1">
    <source>
        <dbReference type="ARBA" id="ARBA00008779"/>
    </source>
</evidence>
<keyword evidence="5" id="KW-0732">Signal</keyword>
<evidence type="ECO:0000313" key="7">
    <source>
        <dbReference type="EMBL" id="CAE0060768.1"/>
    </source>
</evidence>
<proteinExistence type="inferred from homology"/>
<dbReference type="SUPFAM" id="SSF53649">
    <property type="entry name" value="Alkaline phosphatase-like"/>
    <property type="match status" value="1"/>
</dbReference>
<protein>
    <recommendedName>
        <fullName evidence="6">Sulfatase N-terminal domain-containing protein</fullName>
    </recommendedName>
</protein>
<evidence type="ECO:0000256" key="2">
    <source>
        <dbReference type="ARBA" id="ARBA00022723"/>
    </source>
</evidence>
<dbReference type="PANTHER" id="PTHR42693:SF33">
    <property type="entry name" value="ARYLSULFATASE"/>
    <property type="match status" value="1"/>
</dbReference>
<evidence type="ECO:0000256" key="4">
    <source>
        <dbReference type="ARBA" id="ARBA00022837"/>
    </source>
</evidence>
<evidence type="ECO:0000256" key="3">
    <source>
        <dbReference type="ARBA" id="ARBA00022801"/>
    </source>
</evidence>
<dbReference type="Pfam" id="PF00884">
    <property type="entry name" value="Sulfatase"/>
    <property type="match status" value="1"/>
</dbReference>
<dbReference type="InterPro" id="IPR050738">
    <property type="entry name" value="Sulfatase"/>
</dbReference>
<dbReference type="Gene3D" id="3.40.720.10">
    <property type="entry name" value="Alkaline Phosphatase, subunit A"/>
    <property type="match status" value="1"/>
</dbReference>
<feature type="chain" id="PRO_5030605323" description="Sulfatase N-terminal domain-containing protein" evidence="5">
    <location>
        <begin position="32"/>
        <end position="540"/>
    </location>
</feature>
<dbReference type="AlphaFoldDB" id="A0A7S3A3T7"/>
<dbReference type="GO" id="GO:0046872">
    <property type="term" value="F:metal ion binding"/>
    <property type="evidence" value="ECO:0007669"/>
    <property type="project" value="UniProtKB-KW"/>
</dbReference>
<evidence type="ECO:0000259" key="6">
    <source>
        <dbReference type="Pfam" id="PF00884"/>
    </source>
</evidence>
<organism evidence="7">
    <name type="scientific">Rhodosorus marinus</name>
    <dbReference type="NCBI Taxonomy" id="101924"/>
    <lineage>
        <taxon>Eukaryota</taxon>
        <taxon>Rhodophyta</taxon>
        <taxon>Stylonematophyceae</taxon>
        <taxon>Stylonematales</taxon>
        <taxon>Stylonemataceae</taxon>
        <taxon>Rhodosorus</taxon>
    </lineage>
</organism>
<sequence>MSDMAGGRFLSMFAYALLCVLWCLGRSVVDAQATKPNILFMYVDDVSPRELRMYDAPAWVGKKTVESDEERFRAKTPTLDMMAREGMYFTKAWAAPVCSPSRAMFMTGRFAHLTKWWYNQDYGTFTNADGETEKYVPLYLTSPILVGHLAQQAGYKTLWAGKPGMKTADLREFGFDEGVFLPNAAFKPPSPYSPEFVVKNEVRDGKRVKVNNDTGEIVENGLSERSYFWKPHIDLMNFPGTTEDFTYWPHTAELQAEYGLSTYGPDVESESIINFMTRSHEQKKPFFIFHNSKLGHKAFNFIQPEKGLNYPPTPKLYWNERRQMYNRLDVTITGSNGVYETEGINNGGLNRHIEYCDYMLWQYVEHLKDLRIINNTIIIFASDNGTPEWGKGSRERQRGPHIPMVIYAPGMNLAKQGRQDVLVHVVDMLPTFADIMGVEHLLDGYATQGKNLWPYLITAKPNHRVYLYSYIRGLQQIRGRLVMRDMNNDWWKVDEEVDDYDSYPLITDWDALPAKFRGERDNLIRIMGKFDLYETEHDYI</sequence>
<dbReference type="PANTHER" id="PTHR42693">
    <property type="entry name" value="ARYLSULFATASE FAMILY MEMBER"/>
    <property type="match status" value="1"/>
</dbReference>
<feature type="signal peptide" evidence="5">
    <location>
        <begin position="1"/>
        <end position="31"/>
    </location>
</feature>
<dbReference type="InterPro" id="IPR000917">
    <property type="entry name" value="Sulfatase_N"/>
</dbReference>
<comment type="similarity">
    <text evidence="1">Belongs to the sulfatase family.</text>
</comment>
<dbReference type="InterPro" id="IPR024607">
    <property type="entry name" value="Sulfatase_CS"/>
</dbReference>
<accession>A0A7S3A3T7</accession>
<reference evidence="7" key="1">
    <citation type="submission" date="2021-01" db="EMBL/GenBank/DDBJ databases">
        <authorList>
            <person name="Corre E."/>
            <person name="Pelletier E."/>
            <person name="Niang G."/>
            <person name="Scheremetjew M."/>
            <person name="Finn R."/>
            <person name="Kale V."/>
            <person name="Holt S."/>
            <person name="Cochrane G."/>
            <person name="Meng A."/>
            <person name="Brown T."/>
            <person name="Cohen L."/>
        </authorList>
    </citation>
    <scope>NUCLEOTIDE SEQUENCE</scope>
    <source>
        <strain evidence="7">CCMP 769</strain>
    </source>
</reference>
<keyword evidence="2" id="KW-0479">Metal-binding</keyword>
<gene>
    <name evidence="7" type="ORF">RMAR00112_LOCUS28834</name>
</gene>